<evidence type="ECO:0000256" key="2">
    <source>
        <dbReference type="ARBA" id="ARBA00004123"/>
    </source>
</evidence>
<dbReference type="InterPro" id="IPR006627">
    <property type="entry name" value="TDU_repeat"/>
</dbReference>
<keyword evidence="4" id="KW-0804">Transcription</keyword>
<name>A0AA97J0B6_EUBMA</name>
<keyword evidence="5" id="KW-0539">Nucleus</keyword>
<dbReference type="RefSeq" id="XP_054829048.1">
    <property type="nucleotide sequence ID" value="XM_054973073.1"/>
</dbReference>
<dbReference type="Pfam" id="PF07545">
    <property type="entry name" value="Vg_Tdu"/>
    <property type="match status" value="1"/>
</dbReference>
<dbReference type="CTD" id="389136"/>
<evidence type="ECO:0000256" key="6">
    <source>
        <dbReference type="ARBA" id="ARBA00025784"/>
    </source>
</evidence>
<dbReference type="KEGG" id="emc:129325439"/>
<dbReference type="Proteomes" id="UP001190640">
    <property type="component" value="Chromosome 3"/>
</dbReference>
<comment type="similarity">
    <text evidence="6">Belongs to the vestigial family.</text>
</comment>
<evidence type="ECO:0000313" key="7">
    <source>
        <dbReference type="Proteomes" id="UP001190640"/>
    </source>
</evidence>
<evidence type="ECO:0000313" key="8">
    <source>
        <dbReference type="RefSeq" id="XP_054829048.1"/>
    </source>
</evidence>
<evidence type="ECO:0000256" key="4">
    <source>
        <dbReference type="ARBA" id="ARBA00023163"/>
    </source>
</evidence>
<evidence type="ECO:0000256" key="1">
    <source>
        <dbReference type="ARBA" id="ARBA00002229"/>
    </source>
</evidence>
<sequence length="337" mass="36760">MPGKSSRGWKASLRTVAVAGPATAMSCSDVVRHHPPQLKLSSAVAAASCPATPCPFPALPFSQSQQAKFAVYSKMQESLEAALPNKQEEDEKDQPAEMEYLNSRCILFTYFQGDIGSVVDEHFSRALNQASSFNSESVLSKSKAGLNPLWRENSAIASQRSGFPASFWTSSYQTPPPPCLAGVHHDFPVTAPSTFSTADPSNWPGHTLHQTVPPPPPPPSMSESWHYPLASQVSPTYGHMHDVYMHHHHPHAHMHHHHHPPTSHLDPGYRPLLMPSVCTGKIPPPHCDAARTDSTTVTSATSAWAGTFHGTVDIVPTFGFDTVGIQHQEKSKETSWF</sequence>
<keyword evidence="3" id="KW-0805">Transcription regulation</keyword>
<organism evidence="7 8">
    <name type="scientific">Eublepharis macularius</name>
    <name type="common">Leopard gecko</name>
    <name type="synonym">Cyrtodactylus macularius</name>
    <dbReference type="NCBI Taxonomy" id="481883"/>
    <lineage>
        <taxon>Eukaryota</taxon>
        <taxon>Metazoa</taxon>
        <taxon>Chordata</taxon>
        <taxon>Craniata</taxon>
        <taxon>Vertebrata</taxon>
        <taxon>Euteleostomi</taxon>
        <taxon>Lepidosauria</taxon>
        <taxon>Squamata</taxon>
        <taxon>Bifurcata</taxon>
        <taxon>Gekkota</taxon>
        <taxon>Eublepharidae</taxon>
        <taxon>Eublepharinae</taxon>
        <taxon>Eublepharis</taxon>
    </lineage>
</organism>
<protein>
    <submittedName>
        <fullName evidence="8">Transcription cofactor vestigial-like protein 3 isoform X1</fullName>
    </submittedName>
</protein>
<comment type="subcellular location">
    <subcellularLocation>
        <location evidence="2">Nucleus</location>
    </subcellularLocation>
</comment>
<dbReference type="GO" id="GO:0006355">
    <property type="term" value="P:regulation of DNA-templated transcription"/>
    <property type="evidence" value="ECO:0007669"/>
    <property type="project" value="InterPro"/>
</dbReference>
<dbReference type="SMART" id="SM00711">
    <property type="entry name" value="TDU"/>
    <property type="match status" value="1"/>
</dbReference>
<dbReference type="GeneID" id="129325439"/>
<dbReference type="GO" id="GO:0005634">
    <property type="term" value="C:nucleus"/>
    <property type="evidence" value="ECO:0007669"/>
    <property type="project" value="UniProtKB-SubCell"/>
</dbReference>
<dbReference type="InterPro" id="IPR011520">
    <property type="entry name" value="Vg_fam"/>
</dbReference>
<evidence type="ECO:0000256" key="3">
    <source>
        <dbReference type="ARBA" id="ARBA00023015"/>
    </source>
</evidence>
<dbReference type="PANTHER" id="PTHR15950">
    <property type="entry name" value="TRANSCRIPTION COFACTOR VESTIGIAL-LIKE PROTEIN"/>
    <property type="match status" value="1"/>
</dbReference>
<accession>A0AA97J0B6</accession>
<keyword evidence="7" id="KW-1185">Reference proteome</keyword>
<dbReference type="PROSITE" id="PS51257">
    <property type="entry name" value="PROKAR_LIPOPROTEIN"/>
    <property type="match status" value="1"/>
</dbReference>
<gene>
    <name evidence="8" type="primary">VGLL3</name>
</gene>
<comment type="function">
    <text evidence="1">May act as a specific coactivator for the mammalian TEFs.</text>
</comment>
<reference evidence="8" key="1">
    <citation type="submission" date="2025-08" db="UniProtKB">
        <authorList>
            <consortium name="RefSeq"/>
        </authorList>
    </citation>
    <scope>IDENTIFICATION</scope>
    <source>
        <tissue evidence="8">Blood</tissue>
    </source>
</reference>
<dbReference type="AlphaFoldDB" id="A0AA97J0B6"/>
<proteinExistence type="inferred from homology"/>
<evidence type="ECO:0000256" key="5">
    <source>
        <dbReference type="ARBA" id="ARBA00023242"/>
    </source>
</evidence>
<dbReference type="PANTHER" id="PTHR15950:SF16">
    <property type="entry name" value="TRANSCRIPTION COFACTOR VESTIGIAL-LIKE PROTEIN 3"/>
    <property type="match status" value="1"/>
</dbReference>